<dbReference type="InterPro" id="IPR003646">
    <property type="entry name" value="SH3-like_bac-type"/>
</dbReference>
<feature type="compositionally biased region" description="Polar residues" evidence="1">
    <location>
        <begin position="24"/>
        <end position="39"/>
    </location>
</feature>
<proteinExistence type="predicted"/>
<feature type="signal peptide" evidence="2">
    <location>
        <begin position="1"/>
        <end position="23"/>
    </location>
</feature>
<gene>
    <name evidence="4" type="ORF">SAMN02745168_2056</name>
</gene>
<dbReference type="Pfam" id="PF08239">
    <property type="entry name" value="SH3_3"/>
    <property type="match status" value="1"/>
</dbReference>
<keyword evidence="2" id="KW-0732">Signal</keyword>
<feature type="region of interest" description="Disordered" evidence="1">
    <location>
        <begin position="24"/>
        <end position="45"/>
    </location>
</feature>
<feature type="domain" description="SH3b" evidence="3">
    <location>
        <begin position="61"/>
        <end position="128"/>
    </location>
</feature>
<dbReference type="OrthoDB" id="9794294at2"/>
<keyword evidence="5" id="KW-1185">Reference proteome</keyword>
<accession>A0A1W2B7G0</accession>
<dbReference type="Gene3D" id="2.30.30.40">
    <property type="entry name" value="SH3 Domains"/>
    <property type="match status" value="1"/>
</dbReference>
<dbReference type="AlphaFoldDB" id="A0A1W2B7G0"/>
<evidence type="ECO:0000313" key="5">
    <source>
        <dbReference type="Proteomes" id="UP000192790"/>
    </source>
</evidence>
<organism evidence="4 5">
    <name type="scientific">Papillibacter cinnamivorans DSM 12816</name>
    <dbReference type="NCBI Taxonomy" id="1122930"/>
    <lineage>
        <taxon>Bacteria</taxon>
        <taxon>Bacillati</taxon>
        <taxon>Bacillota</taxon>
        <taxon>Clostridia</taxon>
        <taxon>Eubacteriales</taxon>
        <taxon>Oscillospiraceae</taxon>
        <taxon>Papillibacter</taxon>
    </lineage>
</organism>
<dbReference type="SMART" id="SM00287">
    <property type="entry name" value="SH3b"/>
    <property type="match status" value="1"/>
</dbReference>
<evidence type="ECO:0000259" key="3">
    <source>
        <dbReference type="SMART" id="SM00287"/>
    </source>
</evidence>
<evidence type="ECO:0000256" key="2">
    <source>
        <dbReference type="SAM" id="SignalP"/>
    </source>
</evidence>
<protein>
    <submittedName>
        <fullName evidence="4">SH3 domain-containing protein</fullName>
    </submittedName>
</protein>
<dbReference type="RefSeq" id="WP_159448078.1">
    <property type="nucleotide sequence ID" value="NZ_FWXW01000005.1"/>
</dbReference>
<dbReference type="Proteomes" id="UP000192790">
    <property type="component" value="Unassembled WGS sequence"/>
</dbReference>
<evidence type="ECO:0000313" key="4">
    <source>
        <dbReference type="EMBL" id="SMC68730.1"/>
    </source>
</evidence>
<name>A0A1W2B7G0_9FIRM</name>
<feature type="chain" id="PRO_5013184570" evidence="2">
    <location>
        <begin position="24"/>
        <end position="420"/>
    </location>
</feature>
<sequence>MKKAIWVLIAALLFTAVPSCSESAGTTVTAGTAQPETSRPVSPSAPAAAVTEIQDTAAQVGQNIKIDADGLNVRRDADAGSEALGMAPRGGVYSVLDEKTDEEGRLWYRIQTDGGPRGWVAAWLCRQTEEKTNLELVDSLLDLYGDEIQTEMEGSFLEVCVSVGGFELDGQSELPDKLFYDVEDNRDKKELLSAGTEWSCVSENGKRLFHVRCSIWFGMLEYFWAQFPEYVSTYGSQRLNDLARIDISAQAQDGELKVTNVSCQMKYDNPELLKIEPVSLVEEGLKNGPSIGMTLQEAYQCLGGSFEDLEERKSGTVELGGVSLANVELYALPGDEVVWISVESGEYATTRGMKIGDTAETVERLYGKPDTGFSGDGRVIYQVVRTSQDGEPEFCDNDTMEVCYKNGRVSAFSFIRIYLD</sequence>
<dbReference type="EMBL" id="FWXW01000005">
    <property type="protein sequence ID" value="SMC68730.1"/>
    <property type="molecule type" value="Genomic_DNA"/>
</dbReference>
<reference evidence="4 5" key="1">
    <citation type="submission" date="2017-04" db="EMBL/GenBank/DDBJ databases">
        <authorList>
            <person name="Afonso C.L."/>
            <person name="Miller P.J."/>
            <person name="Scott M.A."/>
            <person name="Spackman E."/>
            <person name="Goraichik I."/>
            <person name="Dimitrov K.M."/>
            <person name="Suarez D.L."/>
            <person name="Swayne D.E."/>
        </authorList>
    </citation>
    <scope>NUCLEOTIDE SEQUENCE [LARGE SCALE GENOMIC DNA]</scope>
    <source>
        <strain evidence="4 5">DSM 12816</strain>
    </source>
</reference>
<evidence type="ECO:0000256" key="1">
    <source>
        <dbReference type="SAM" id="MobiDB-lite"/>
    </source>
</evidence>